<dbReference type="AlphaFoldDB" id="A0A250F950"/>
<dbReference type="Proteomes" id="UP000217276">
    <property type="component" value="Chromosome"/>
</dbReference>
<evidence type="ECO:0000313" key="1">
    <source>
        <dbReference type="EMBL" id="ATA81650.1"/>
    </source>
</evidence>
<protein>
    <submittedName>
        <fullName evidence="1">Uncharacterized protein</fullName>
    </submittedName>
</protein>
<sequence length="187" mass="20020">MAKSKNNIVIAGLSGKVGKQLVFKQVNGRTIVTKFPNYKMSKTPKQEAHHQKFAKATVYAKNALENPTLKKAYADEAAKRPGVSAYIMAIADYLKAPVIDRIDTSAYTGAHNGEKIAIEVADASKVMTVKVKIVAANNSAIEEGAAALSEGKWVYTTTAINATLSGSKVLVIATDRPNNVVTKEITL</sequence>
<dbReference type="RefSeq" id="WP_095913603.1">
    <property type="nucleotide sequence ID" value="NZ_CP022384.1"/>
</dbReference>
<evidence type="ECO:0000313" key="2">
    <source>
        <dbReference type="Proteomes" id="UP000217276"/>
    </source>
</evidence>
<name>A0A250F950_9FLAO</name>
<gene>
    <name evidence="1" type="ORF">CGC53_04430</name>
</gene>
<accession>A0A250F950</accession>
<organism evidence="1 2">
    <name type="scientific">Capnocytophaga leadbetteri</name>
    <dbReference type="NCBI Taxonomy" id="327575"/>
    <lineage>
        <taxon>Bacteria</taxon>
        <taxon>Pseudomonadati</taxon>
        <taxon>Bacteroidota</taxon>
        <taxon>Flavobacteriia</taxon>
        <taxon>Flavobacteriales</taxon>
        <taxon>Flavobacteriaceae</taxon>
        <taxon>Capnocytophaga</taxon>
    </lineage>
</organism>
<keyword evidence="2" id="KW-1185">Reference proteome</keyword>
<proteinExistence type="predicted"/>
<dbReference type="KEGG" id="clk:CGC53_04430"/>
<reference evidence="2" key="1">
    <citation type="submission" date="2017-06" db="EMBL/GenBank/DDBJ databases">
        <title>Capnocytophaga spp. assemblies.</title>
        <authorList>
            <person name="Gulvik C.A."/>
        </authorList>
    </citation>
    <scope>NUCLEOTIDE SEQUENCE [LARGE SCALE GENOMIC DNA]</scope>
    <source>
        <strain evidence="2">H6253</strain>
    </source>
</reference>
<dbReference type="EMBL" id="CP022384">
    <property type="protein sequence ID" value="ATA81650.1"/>
    <property type="molecule type" value="Genomic_DNA"/>
</dbReference>